<organism evidence="2 3">
    <name type="scientific">Acuticoccus sediminis</name>
    <dbReference type="NCBI Taxonomy" id="2184697"/>
    <lineage>
        <taxon>Bacteria</taxon>
        <taxon>Pseudomonadati</taxon>
        <taxon>Pseudomonadota</taxon>
        <taxon>Alphaproteobacteria</taxon>
        <taxon>Hyphomicrobiales</taxon>
        <taxon>Amorphaceae</taxon>
        <taxon>Acuticoccus</taxon>
    </lineage>
</organism>
<feature type="region of interest" description="Disordered" evidence="1">
    <location>
        <begin position="333"/>
        <end position="368"/>
    </location>
</feature>
<dbReference type="Pfam" id="PF17038">
    <property type="entry name" value="CBP_BcsN"/>
    <property type="match status" value="1"/>
</dbReference>
<dbReference type="InterPro" id="IPR031482">
    <property type="entry name" value="CBP_BcsN"/>
</dbReference>
<reference evidence="2 3" key="1">
    <citation type="submission" date="2018-05" db="EMBL/GenBank/DDBJ databases">
        <title>Acuticoccus sediminis sp. nov., isolated from deep-sea sediment of Indian Ocean.</title>
        <authorList>
            <person name="Liu X."/>
            <person name="Lai Q."/>
            <person name="Du Y."/>
            <person name="Sun F."/>
            <person name="Zhang X."/>
            <person name="Wang S."/>
            <person name="Shao Z."/>
        </authorList>
    </citation>
    <scope>NUCLEOTIDE SEQUENCE [LARGE SCALE GENOMIC DNA]</scope>
    <source>
        <strain evidence="2 3">PTG4-2</strain>
    </source>
</reference>
<sequence length="393" mass="42556">MGIFRELTLTSVKVNTRSTSFLQPRIRRRFAANRFNTARGDDVADGRIMIMRLDAMFVVSRKVHQAIVVLAAAVVGGCSYNPQGGVVRSASLSNQIDLSEAFITPPPGGPEIIAVLENRYRNGLAQDILLENDTGIPGQNVIIVRAYGPMGAEAGIETLKTDIIDLHDIRNELRQQFPGIAMEMSGLYVQNRYGPFSYATGRSRNGANCVYAWQRIATEARVFSAQRGAITWRLRVCDKQTDMRTLVFLAYGMTVNGYFLSQRWNPFGDPPEPDPRIGKAGETILPQQVVDPTVVAPTSYGPAPVATVARPRTRSSAPVTTSAPPTVLNQPIEGAAIVPRPENTDLSEPRVEGSNLPSTGLSTRGGTVRVPSVSGVSGLSGDNARVRVIRPAN</sequence>
<dbReference type="EMBL" id="QHHQ01000001">
    <property type="protein sequence ID" value="RAI03023.1"/>
    <property type="molecule type" value="Genomic_DNA"/>
</dbReference>
<accession>A0A8B2NUK7</accession>
<evidence type="ECO:0008006" key="4">
    <source>
        <dbReference type="Google" id="ProtNLM"/>
    </source>
</evidence>
<keyword evidence="3" id="KW-1185">Reference proteome</keyword>
<dbReference type="AlphaFoldDB" id="A0A8B2NUK7"/>
<comment type="caution">
    <text evidence="2">The sequence shown here is derived from an EMBL/GenBank/DDBJ whole genome shotgun (WGS) entry which is preliminary data.</text>
</comment>
<evidence type="ECO:0000313" key="2">
    <source>
        <dbReference type="EMBL" id="RAI03023.1"/>
    </source>
</evidence>
<evidence type="ECO:0000313" key="3">
    <source>
        <dbReference type="Proteomes" id="UP000249590"/>
    </source>
</evidence>
<feature type="compositionally biased region" description="Polar residues" evidence="1">
    <location>
        <begin position="355"/>
        <end position="364"/>
    </location>
</feature>
<proteinExistence type="predicted"/>
<name>A0A8B2NUK7_9HYPH</name>
<dbReference type="Proteomes" id="UP000249590">
    <property type="component" value="Unassembled WGS sequence"/>
</dbReference>
<evidence type="ECO:0000256" key="1">
    <source>
        <dbReference type="SAM" id="MobiDB-lite"/>
    </source>
</evidence>
<gene>
    <name evidence="2" type="ORF">DLJ53_00345</name>
</gene>
<protein>
    <recommendedName>
        <fullName evidence="4">Cellulose biosynthesis protein BcsN</fullName>
    </recommendedName>
</protein>